<dbReference type="EMBL" id="MK016495">
    <property type="protein sequence ID" value="AYQ99489.1"/>
    <property type="molecule type" value="Genomic_DNA"/>
</dbReference>
<name>A0A3G3LZA2_9CAUD</name>
<accession>A0A3G3LZA2</accession>
<keyword evidence="1" id="KW-0472">Membrane</keyword>
<dbReference type="RefSeq" id="YP_009815937.1">
    <property type="nucleotide sequence ID" value="NC_048101.1"/>
</dbReference>
<keyword evidence="3" id="KW-1185">Reference proteome</keyword>
<sequence>MRDGKPETPGEKFGYYVLGPLAVGVIIVLVCIGLGIAVSRVLVP</sequence>
<dbReference type="Proteomes" id="UP000279037">
    <property type="component" value="Segment"/>
</dbReference>
<dbReference type="GeneID" id="55007170"/>
<organism evidence="2 3">
    <name type="scientific">Microbacterium phage Goodman</name>
    <dbReference type="NCBI Taxonomy" id="2484206"/>
    <lineage>
        <taxon>Viruses</taxon>
        <taxon>Duplodnaviria</taxon>
        <taxon>Heunggongvirae</taxon>
        <taxon>Uroviricota</taxon>
        <taxon>Caudoviricetes</taxon>
        <taxon>Goodmanvirus</taxon>
        <taxon>Goodmanvirus goodman</taxon>
    </lineage>
</organism>
<evidence type="ECO:0000256" key="1">
    <source>
        <dbReference type="SAM" id="Phobius"/>
    </source>
</evidence>
<evidence type="ECO:0000313" key="3">
    <source>
        <dbReference type="Proteomes" id="UP000279037"/>
    </source>
</evidence>
<feature type="transmembrane region" description="Helical" evidence="1">
    <location>
        <begin position="15"/>
        <end position="43"/>
    </location>
</feature>
<protein>
    <submittedName>
        <fullName evidence="2">Uncharacterized protein</fullName>
    </submittedName>
</protein>
<gene>
    <name evidence="2" type="primary">33</name>
    <name evidence="2" type="ORF">PBI_GOODMAN_33</name>
</gene>
<reference evidence="2 3" key="1">
    <citation type="submission" date="2018-10" db="EMBL/GenBank/DDBJ databases">
        <authorList>
            <person name="Garlena R.A."/>
            <person name="Russell D.A."/>
            <person name="Pope W.H."/>
            <person name="Jacobs-Sera D."/>
            <person name="Hatfull G.F."/>
        </authorList>
    </citation>
    <scope>NUCLEOTIDE SEQUENCE [LARGE SCALE GENOMIC DNA]</scope>
</reference>
<keyword evidence="1" id="KW-0812">Transmembrane</keyword>
<dbReference type="KEGG" id="vg:55007170"/>
<keyword evidence="1" id="KW-1133">Transmembrane helix</keyword>
<evidence type="ECO:0000313" key="2">
    <source>
        <dbReference type="EMBL" id="AYQ99489.1"/>
    </source>
</evidence>
<proteinExistence type="predicted"/>